<dbReference type="InterPro" id="IPR006321">
    <property type="entry name" value="PilT/PilU"/>
</dbReference>
<proteinExistence type="inferred from homology"/>
<dbReference type="Gene3D" id="3.30.450.90">
    <property type="match status" value="1"/>
</dbReference>
<dbReference type="PROSITE" id="PS00662">
    <property type="entry name" value="T2SP_E"/>
    <property type="match status" value="1"/>
</dbReference>
<dbReference type="Pfam" id="PF00437">
    <property type="entry name" value="T2SSE"/>
    <property type="match status" value="1"/>
</dbReference>
<dbReference type="InterPro" id="IPR050921">
    <property type="entry name" value="T4SS_GSP_E_ATPase"/>
</dbReference>
<dbReference type="EMBL" id="DSKY01000003">
    <property type="protein sequence ID" value="HDY58143.1"/>
    <property type="molecule type" value="Genomic_DNA"/>
</dbReference>
<accession>A0A7C6EN62</accession>
<evidence type="ECO:0000259" key="2">
    <source>
        <dbReference type="PROSITE" id="PS00662"/>
    </source>
</evidence>
<name>A0A7C6EN62_UNCW3</name>
<dbReference type="GO" id="GO:0005524">
    <property type="term" value="F:ATP binding"/>
    <property type="evidence" value="ECO:0007669"/>
    <property type="project" value="InterPro"/>
</dbReference>
<sequence>MIKLNDLLHTQVNSQASDLILKVGSPPILRINGDLTSLEVPPLTAVDIESGLVEMLRKEQIEEYRKNNELDISYEMTGVARFRVNLFRQKGNIGAVFRLIPEKIPTIDELGFPKILKEMAMRPRGLIVVTGPSGCGKSTTQAALIDYRNENDNCHIVTVEDPIEFIHKNKKAVVTQREVGRDTHSFANALKFVLRQDPDVILVGEMRDLETISLAITAAETGHLVITTLHTADSISTIDRIIDVFPPHQQNQIRMQLSLNLLAIFAQNLIKRADGKGRIAAYELLIATGSVRNLIREAKTHQLLSILQTSQQQGMITFDACLANFVKKNLVSIKDAEAKALNPDTFHKEIETLTQGK</sequence>
<dbReference type="InterPro" id="IPR027417">
    <property type="entry name" value="P-loop_NTPase"/>
</dbReference>
<comment type="caution">
    <text evidence="4">The sequence shown here is derived from an EMBL/GenBank/DDBJ whole genome shotgun (WGS) entry which is preliminary data.</text>
</comment>
<reference evidence="4" key="1">
    <citation type="journal article" date="2020" name="mSystems">
        <title>Genome- and Community-Level Interaction Insights into Carbon Utilization and Element Cycling Functions of Hydrothermarchaeota in Hydrothermal Sediment.</title>
        <authorList>
            <person name="Zhou Z."/>
            <person name="Liu Y."/>
            <person name="Xu W."/>
            <person name="Pan J."/>
            <person name="Luo Z.H."/>
            <person name="Li M."/>
        </authorList>
    </citation>
    <scope>NUCLEOTIDE SEQUENCE [LARGE SCALE GENOMIC DNA]</scope>
    <source>
        <strain evidence="3">SpSt-258</strain>
        <strain evidence="4">SpSt-783</strain>
    </source>
</reference>
<dbReference type="CDD" id="cd01131">
    <property type="entry name" value="PilT"/>
    <property type="match status" value="1"/>
</dbReference>
<dbReference type="Gene3D" id="3.40.50.300">
    <property type="entry name" value="P-loop containing nucleotide triphosphate hydrolases"/>
    <property type="match status" value="1"/>
</dbReference>
<dbReference type="NCBIfam" id="TIGR01420">
    <property type="entry name" value="pilT_fam"/>
    <property type="match status" value="1"/>
</dbReference>
<dbReference type="InterPro" id="IPR001482">
    <property type="entry name" value="T2SS/T4SS_dom"/>
</dbReference>
<feature type="domain" description="Bacterial type II secretion system protein E" evidence="2">
    <location>
        <begin position="194"/>
        <end position="208"/>
    </location>
</feature>
<dbReference type="SMART" id="SM00382">
    <property type="entry name" value="AAA"/>
    <property type="match status" value="1"/>
</dbReference>
<protein>
    <submittedName>
        <fullName evidence="4">Type IV pilus twitching motility protein PilT</fullName>
    </submittedName>
</protein>
<comment type="similarity">
    <text evidence="1">Belongs to the GSP E family.</text>
</comment>
<gene>
    <name evidence="3" type="ORF">ENP86_01090</name>
    <name evidence="4" type="ORF">ENV70_05290</name>
</gene>
<evidence type="ECO:0000313" key="4">
    <source>
        <dbReference type="EMBL" id="HHS63009.1"/>
    </source>
</evidence>
<evidence type="ECO:0000256" key="1">
    <source>
        <dbReference type="ARBA" id="ARBA00006611"/>
    </source>
</evidence>
<dbReference type="PANTHER" id="PTHR30486">
    <property type="entry name" value="TWITCHING MOTILITY PROTEIN PILT"/>
    <property type="match status" value="1"/>
</dbReference>
<dbReference type="InterPro" id="IPR003593">
    <property type="entry name" value="AAA+_ATPase"/>
</dbReference>
<dbReference type="GO" id="GO:0016887">
    <property type="term" value="F:ATP hydrolysis activity"/>
    <property type="evidence" value="ECO:0007669"/>
    <property type="project" value="InterPro"/>
</dbReference>
<organism evidence="4">
    <name type="scientific">candidate division WOR-3 bacterium</name>
    <dbReference type="NCBI Taxonomy" id="2052148"/>
    <lineage>
        <taxon>Bacteria</taxon>
        <taxon>Bacteria division WOR-3</taxon>
    </lineage>
</organism>
<dbReference type="SUPFAM" id="SSF52540">
    <property type="entry name" value="P-loop containing nucleoside triphosphate hydrolases"/>
    <property type="match status" value="1"/>
</dbReference>
<dbReference type="EMBL" id="DTHJ01000110">
    <property type="protein sequence ID" value="HHS63009.1"/>
    <property type="molecule type" value="Genomic_DNA"/>
</dbReference>
<evidence type="ECO:0000313" key="3">
    <source>
        <dbReference type="EMBL" id="HDY58143.1"/>
    </source>
</evidence>
<dbReference type="AlphaFoldDB" id="A0A7C6EN62"/>